<dbReference type="VEuPathDB" id="FungiDB:AMAG_02301"/>
<evidence type="ECO:0000313" key="1">
    <source>
        <dbReference type="EMBL" id="KNE56499.1"/>
    </source>
</evidence>
<protein>
    <recommendedName>
        <fullName evidence="3">Fascin domain-containing protein</fullName>
    </recommendedName>
</protein>
<evidence type="ECO:0008006" key="3">
    <source>
        <dbReference type="Google" id="ProtNLM"/>
    </source>
</evidence>
<dbReference type="SUPFAM" id="SSF50405">
    <property type="entry name" value="Actin-crosslinking proteins"/>
    <property type="match status" value="1"/>
</dbReference>
<dbReference type="CDD" id="cd00257">
    <property type="entry name" value="beta-trefoil_FSCN-like"/>
    <property type="match status" value="1"/>
</dbReference>
<reference evidence="1 2" key="1">
    <citation type="submission" date="2009-11" db="EMBL/GenBank/DDBJ databases">
        <title>Annotation of Allomyces macrogynus ATCC 38327.</title>
        <authorList>
            <consortium name="The Broad Institute Genome Sequencing Platform"/>
            <person name="Russ C."/>
            <person name="Cuomo C."/>
            <person name="Burger G."/>
            <person name="Gray M.W."/>
            <person name="Holland P.W.H."/>
            <person name="King N."/>
            <person name="Lang F.B.F."/>
            <person name="Roger A.J."/>
            <person name="Ruiz-Trillo I."/>
            <person name="Young S.K."/>
            <person name="Zeng Q."/>
            <person name="Gargeya S."/>
            <person name="Fitzgerald M."/>
            <person name="Haas B."/>
            <person name="Abouelleil A."/>
            <person name="Alvarado L."/>
            <person name="Arachchi H.M."/>
            <person name="Berlin A."/>
            <person name="Chapman S.B."/>
            <person name="Gearin G."/>
            <person name="Goldberg J."/>
            <person name="Griggs A."/>
            <person name="Gujja S."/>
            <person name="Hansen M."/>
            <person name="Heiman D."/>
            <person name="Howarth C."/>
            <person name="Larimer J."/>
            <person name="Lui A."/>
            <person name="MacDonald P.J.P."/>
            <person name="McCowen C."/>
            <person name="Montmayeur A."/>
            <person name="Murphy C."/>
            <person name="Neiman D."/>
            <person name="Pearson M."/>
            <person name="Priest M."/>
            <person name="Roberts A."/>
            <person name="Saif S."/>
            <person name="Shea T."/>
            <person name="Sisk P."/>
            <person name="Stolte C."/>
            <person name="Sykes S."/>
            <person name="Wortman J."/>
            <person name="Nusbaum C."/>
            <person name="Birren B."/>
        </authorList>
    </citation>
    <scope>NUCLEOTIDE SEQUENCE [LARGE SCALE GENOMIC DNA]</scope>
    <source>
        <strain evidence="1 2">ATCC 38327</strain>
    </source>
</reference>
<organism evidence="1 2">
    <name type="scientific">Allomyces macrogynus (strain ATCC 38327)</name>
    <name type="common">Allomyces javanicus var. macrogynus</name>
    <dbReference type="NCBI Taxonomy" id="578462"/>
    <lineage>
        <taxon>Eukaryota</taxon>
        <taxon>Fungi</taxon>
        <taxon>Fungi incertae sedis</taxon>
        <taxon>Blastocladiomycota</taxon>
        <taxon>Blastocladiomycetes</taxon>
        <taxon>Blastocladiales</taxon>
        <taxon>Blastocladiaceae</taxon>
        <taxon>Allomyces</taxon>
    </lineage>
</organism>
<dbReference type="AlphaFoldDB" id="A0A0L0S2C2"/>
<proteinExistence type="predicted"/>
<gene>
    <name evidence="1" type="ORF">AMAG_02301</name>
</gene>
<sequence length="341" mass="37617">MTFLKLALGEESLPSMTAASAVESTPEPALDKAPPASIIYLPPNPSPVTLFTMHGTFVTASNWDRKIEAISTNAPTQYVDDARWIFRPQFAGQWAIESVARHTYLLVCTGIHGQVLQNPMVNGWERFQILLLGDNDTIAIRSCHGTILRAANRDRLTTDLWAAHPAEPARFRVLSGEGTLLPTPQFPFPRIRVALRHVATNTVLGVQDEGRQIVTYAASSCRPRGSPGCYWSLVPNHRNEAFVFKNRSGAWLRVEVPENGQPTVTATSDREKATEMWVILLDAPSKFALGVACMDVARSLYLSVRRAGTAEGKSASKFCVEVHTEIEVELENETFEFVVVG</sequence>
<accession>A0A0L0S2C2</accession>
<dbReference type="EMBL" id="GG745330">
    <property type="protein sequence ID" value="KNE56499.1"/>
    <property type="molecule type" value="Genomic_DNA"/>
</dbReference>
<dbReference type="Gene3D" id="2.80.10.50">
    <property type="match status" value="1"/>
</dbReference>
<reference evidence="2" key="2">
    <citation type="submission" date="2009-11" db="EMBL/GenBank/DDBJ databases">
        <title>The Genome Sequence of Allomyces macrogynus strain ATCC 38327.</title>
        <authorList>
            <consortium name="The Broad Institute Genome Sequencing Platform"/>
            <person name="Russ C."/>
            <person name="Cuomo C."/>
            <person name="Shea T."/>
            <person name="Young S.K."/>
            <person name="Zeng Q."/>
            <person name="Koehrsen M."/>
            <person name="Haas B."/>
            <person name="Borodovsky M."/>
            <person name="Guigo R."/>
            <person name="Alvarado L."/>
            <person name="Berlin A."/>
            <person name="Borenstein D."/>
            <person name="Chen Z."/>
            <person name="Engels R."/>
            <person name="Freedman E."/>
            <person name="Gellesch M."/>
            <person name="Goldberg J."/>
            <person name="Griggs A."/>
            <person name="Gujja S."/>
            <person name="Heiman D."/>
            <person name="Hepburn T."/>
            <person name="Howarth C."/>
            <person name="Jen D."/>
            <person name="Larson L."/>
            <person name="Lewis B."/>
            <person name="Mehta T."/>
            <person name="Park D."/>
            <person name="Pearson M."/>
            <person name="Roberts A."/>
            <person name="Saif S."/>
            <person name="Shenoy N."/>
            <person name="Sisk P."/>
            <person name="Stolte C."/>
            <person name="Sykes S."/>
            <person name="Walk T."/>
            <person name="White J."/>
            <person name="Yandava C."/>
            <person name="Burger G."/>
            <person name="Gray M.W."/>
            <person name="Holland P.W.H."/>
            <person name="King N."/>
            <person name="Lang F.B.F."/>
            <person name="Roger A.J."/>
            <person name="Ruiz-Trillo I."/>
            <person name="Lander E."/>
            <person name="Nusbaum C."/>
        </authorList>
    </citation>
    <scope>NUCLEOTIDE SEQUENCE [LARGE SCALE GENOMIC DNA]</scope>
    <source>
        <strain evidence="2">ATCC 38327</strain>
    </source>
</reference>
<dbReference type="OrthoDB" id="10276728at2759"/>
<keyword evidence="2" id="KW-1185">Reference proteome</keyword>
<dbReference type="Proteomes" id="UP000054350">
    <property type="component" value="Unassembled WGS sequence"/>
</dbReference>
<dbReference type="InterPro" id="IPR008999">
    <property type="entry name" value="Actin-crosslinking"/>
</dbReference>
<name>A0A0L0S2C2_ALLM3</name>
<evidence type="ECO:0000313" key="2">
    <source>
        <dbReference type="Proteomes" id="UP000054350"/>
    </source>
</evidence>